<reference evidence="1 2" key="1">
    <citation type="journal article" date="2019" name="Sci. Rep.">
        <title>Orb-weaving spider Araneus ventricosus genome elucidates the spidroin gene catalogue.</title>
        <authorList>
            <person name="Kono N."/>
            <person name="Nakamura H."/>
            <person name="Ohtoshi R."/>
            <person name="Moran D.A.P."/>
            <person name="Shinohara A."/>
            <person name="Yoshida Y."/>
            <person name="Fujiwara M."/>
            <person name="Mori M."/>
            <person name="Tomita M."/>
            <person name="Arakawa K."/>
        </authorList>
    </citation>
    <scope>NUCLEOTIDE SEQUENCE [LARGE SCALE GENOMIC DNA]</scope>
</reference>
<organism evidence="1 2">
    <name type="scientific">Araneus ventricosus</name>
    <name type="common">Orbweaver spider</name>
    <name type="synonym">Epeira ventricosa</name>
    <dbReference type="NCBI Taxonomy" id="182803"/>
    <lineage>
        <taxon>Eukaryota</taxon>
        <taxon>Metazoa</taxon>
        <taxon>Ecdysozoa</taxon>
        <taxon>Arthropoda</taxon>
        <taxon>Chelicerata</taxon>
        <taxon>Arachnida</taxon>
        <taxon>Araneae</taxon>
        <taxon>Araneomorphae</taxon>
        <taxon>Entelegynae</taxon>
        <taxon>Araneoidea</taxon>
        <taxon>Araneidae</taxon>
        <taxon>Araneus</taxon>
    </lineage>
</organism>
<name>A0A4Y2R9Q1_ARAVE</name>
<gene>
    <name evidence="1" type="ORF">AVEN_64912_1</name>
</gene>
<evidence type="ECO:0000313" key="2">
    <source>
        <dbReference type="Proteomes" id="UP000499080"/>
    </source>
</evidence>
<keyword evidence="2" id="KW-1185">Reference proteome</keyword>
<sequence length="90" mass="9953">MRVRVLSGSFGLFVKRDRCCRFTDDDHRLMRFLPKHSLVASIARVLEDSPFSEKRRLSKARPPSPLCPAARLKIISAGIAKSSTNSAAPG</sequence>
<proteinExistence type="predicted"/>
<dbReference type="EMBL" id="BGPR01016281">
    <property type="protein sequence ID" value="GBN72458.1"/>
    <property type="molecule type" value="Genomic_DNA"/>
</dbReference>
<evidence type="ECO:0000313" key="1">
    <source>
        <dbReference type="EMBL" id="GBN72458.1"/>
    </source>
</evidence>
<protein>
    <submittedName>
        <fullName evidence="1">Uncharacterized protein</fullName>
    </submittedName>
</protein>
<accession>A0A4Y2R9Q1</accession>
<dbReference type="AlphaFoldDB" id="A0A4Y2R9Q1"/>
<dbReference type="Proteomes" id="UP000499080">
    <property type="component" value="Unassembled WGS sequence"/>
</dbReference>
<comment type="caution">
    <text evidence="1">The sequence shown here is derived from an EMBL/GenBank/DDBJ whole genome shotgun (WGS) entry which is preliminary data.</text>
</comment>